<evidence type="ECO:0000313" key="2">
    <source>
        <dbReference type="EMBL" id="ADM27512.1"/>
    </source>
</evidence>
<dbReference type="Proteomes" id="UP000001304">
    <property type="component" value="Chromosome"/>
</dbReference>
<sequence>MGVRSILSAILLVIGLAMVVTGVVVMVLNPIRIEVYHEIKWFTYFEPMLRPPGEYRDVELSYTLSKDISFDSPYVELRLWKYRFSPEAQFNVSSTQCIFLSRDILLEFHGTAPNRNGTLFIELNSCEDLRWGANLLRKILFIESLGTEGSSRGLHDVVAKGVIRLEKGELLIDFVDIIPVENISDECIRVYVYSPDISMRSQTLSASIEERYRCNYTVSQPHLYVYPHFIFTPVPRDIHLESKMFTTGLSIAVIGTMLSILSLALQISQLRQSKTIDIEQTVEGTSQNQNI</sequence>
<feature type="transmembrane region" description="Helical" evidence="1">
    <location>
        <begin position="6"/>
        <end position="28"/>
    </location>
</feature>
<organism evidence="2 3">
    <name type="scientific">Ignisphaera aggregans (strain DSM 17230 / JCM 13409 / AQ1.S1)</name>
    <dbReference type="NCBI Taxonomy" id="583356"/>
    <lineage>
        <taxon>Archaea</taxon>
        <taxon>Thermoproteota</taxon>
        <taxon>Thermoprotei</taxon>
        <taxon>Desulfurococcales</taxon>
        <taxon>Desulfurococcaceae</taxon>
        <taxon>Ignisphaera</taxon>
    </lineage>
</organism>
<keyword evidence="1" id="KW-0812">Transmembrane</keyword>
<evidence type="ECO:0000313" key="3">
    <source>
        <dbReference type="Proteomes" id="UP000001304"/>
    </source>
</evidence>
<protein>
    <submittedName>
        <fullName evidence="2">Uncharacterized protein</fullName>
    </submittedName>
</protein>
<name>E0SSW2_IGNAA</name>
<dbReference type="AlphaFoldDB" id="E0SSW2"/>
<proteinExistence type="predicted"/>
<dbReference type="HOGENOM" id="CLU_955138_0_0_2"/>
<accession>E0SSW2</accession>
<keyword evidence="1" id="KW-0472">Membrane</keyword>
<evidence type="ECO:0000256" key="1">
    <source>
        <dbReference type="SAM" id="Phobius"/>
    </source>
</evidence>
<keyword evidence="3" id="KW-1185">Reference proteome</keyword>
<reference evidence="2 3" key="1">
    <citation type="journal article" date="2010" name="Stand. Genomic Sci.">
        <title>Complete genome sequence of Ignisphaera aggregans type strain (AQ1.S1).</title>
        <authorList>
            <person name="Goker M."/>
            <person name="Held B."/>
            <person name="Lapidus A."/>
            <person name="Nolan M."/>
            <person name="Spring S."/>
            <person name="Yasawong M."/>
            <person name="Lucas S."/>
            <person name="Glavina Del Rio T."/>
            <person name="Tice H."/>
            <person name="Cheng J.F."/>
            <person name="Goodwin L."/>
            <person name="Tapia R."/>
            <person name="Pitluck S."/>
            <person name="Liolios K."/>
            <person name="Ivanova N."/>
            <person name="Mavromatis K."/>
            <person name="Mikhailova N."/>
            <person name="Pati A."/>
            <person name="Chen A."/>
            <person name="Palaniappan K."/>
            <person name="Brambilla E."/>
            <person name="Land M."/>
            <person name="Hauser L."/>
            <person name="Chang Y.J."/>
            <person name="Jeffries C.D."/>
            <person name="Brettin T."/>
            <person name="Detter J.C."/>
            <person name="Han C."/>
            <person name="Rohde M."/>
            <person name="Sikorski J."/>
            <person name="Woyke T."/>
            <person name="Bristow J."/>
            <person name="Eisen J.A."/>
            <person name="Markowitz V."/>
            <person name="Hugenholtz P."/>
            <person name="Kyrpides N.C."/>
            <person name="Klenk H.P."/>
        </authorList>
    </citation>
    <scope>NUCLEOTIDE SEQUENCE [LARGE SCALE GENOMIC DNA]</scope>
    <source>
        <strain evidence="3">DSM 17230 / JCM 13409 / AQ1.S1</strain>
    </source>
</reference>
<dbReference type="KEGG" id="iag:Igag_0682"/>
<dbReference type="EMBL" id="CP002098">
    <property type="protein sequence ID" value="ADM27512.1"/>
    <property type="molecule type" value="Genomic_DNA"/>
</dbReference>
<dbReference type="STRING" id="583356.Igag_0682"/>
<keyword evidence="1" id="KW-1133">Transmembrane helix</keyword>
<dbReference type="BioCyc" id="IAGG583356:GHAH-678-MONOMER"/>
<feature type="transmembrane region" description="Helical" evidence="1">
    <location>
        <begin position="245"/>
        <end position="265"/>
    </location>
</feature>
<gene>
    <name evidence="2" type="ordered locus">Igag_0682</name>
</gene>